<proteinExistence type="predicted"/>
<evidence type="ECO:0000313" key="1">
    <source>
        <dbReference type="EMBL" id="CAD8084184.1"/>
    </source>
</evidence>
<dbReference type="EMBL" id="CAJJDN010000046">
    <property type="protein sequence ID" value="CAD8084184.1"/>
    <property type="molecule type" value="Genomic_DNA"/>
</dbReference>
<organism evidence="1 2">
    <name type="scientific">Paramecium sonneborni</name>
    <dbReference type="NCBI Taxonomy" id="65129"/>
    <lineage>
        <taxon>Eukaryota</taxon>
        <taxon>Sar</taxon>
        <taxon>Alveolata</taxon>
        <taxon>Ciliophora</taxon>
        <taxon>Intramacronucleata</taxon>
        <taxon>Oligohymenophorea</taxon>
        <taxon>Peniculida</taxon>
        <taxon>Parameciidae</taxon>
        <taxon>Paramecium</taxon>
    </lineage>
</organism>
<accession>A0A8S1NBV9</accession>
<evidence type="ECO:0000313" key="2">
    <source>
        <dbReference type="Proteomes" id="UP000692954"/>
    </source>
</evidence>
<reference evidence="1" key="1">
    <citation type="submission" date="2021-01" db="EMBL/GenBank/DDBJ databases">
        <authorList>
            <consortium name="Genoscope - CEA"/>
            <person name="William W."/>
        </authorList>
    </citation>
    <scope>NUCLEOTIDE SEQUENCE</scope>
</reference>
<sequence>MGQSNLLSFCHKQYDTPLIQTLSFTLSHRNSYQFKHEIGPYLNQTESDHYQQRESNTILLNTNFHYFDLETQLIQKYNHCIFPQDKSLKTYYIYSKQHYINLIRQGSPSKLK</sequence>
<keyword evidence="2" id="KW-1185">Reference proteome</keyword>
<gene>
    <name evidence="1" type="ORF">PSON_ATCC_30995.1.T0460120</name>
</gene>
<dbReference type="Proteomes" id="UP000692954">
    <property type="component" value="Unassembled WGS sequence"/>
</dbReference>
<dbReference type="AlphaFoldDB" id="A0A8S1NBV9"/>
<comment type="caution">
    <text evidence="1">The sequence shown here is derived from an EMBL/GenBank/DDBJ whole genome shotgun (WGS) entry which is preliminary data.</text>
</comment>
<name>A0A8S1NBV9_9CILI</name>
<protein>
    <submittedName>
        <fullName evidence="1">Uncharacterized protein</fullName>
    </submittedName>
</protein>